<accession>A0A3M7STN4</accession>
<feature type="transmembrane region" description="Helical" evidence="1">
    <location>
        <begin position="72"/>
        <end position="94"/>
    </location>
</feature>
<comment type="caution">
    <text evidence="2">The sequence shown here is derived from an EMBL/GenBank/DDBJ whole genome shotgun (WGS) entry which is preliminary data.</text>
</comment>
<dbReference type="Proteomes" id="UP000276133">
    <property type="component" value="Unassembled WGS sequence"/>
</dbReference>
<name>A0A3M7STN4_BRAPC</name>
<evidence type="ECO:0000256" key="1">
    <source>
        <dbReference type="SAM" id="Phobius"/>
    </source>
</evidence>
<gene>
    <name evidence="2" type="ORF">BpHYR1_012761</name>
</gene>
<evidence type="ECO:0000313" key="3">
    <source>
        <dbReference type="Proteomes" id="UP000276133"/>
    </source>
</evidence>
<dbReference type="AlphaFoldDB" id="A0A3M7STN4"/>
<reference evidence="2 3" key="1">
    <citation type="journal article" date="2018" name="Sci. Rep.">
        <title>Genomic signatures of local adaptation to the degree of environmental predictability in rotifers.</title>
        <authorList>
            <person name="Franch-Gras L."/>
            <person name="Hahn C."/>
            <person name="Garcia-Roger E.M."/>
            <person name="Carmona M.J."/>
            <person name="Serra M."/>
            <person name="Gomez A."/>
        </authorList>
    </citation>
    <scope>NUCLEOTIDE SEQUENCE [LARGE SCALE GENOMIC DNA]</scope>
    <source>
        <strain evidence="2">HYR1</strain>
    </source>
</reference>
<protein>
    <submittedName>
        <fullName evidence="2">Uncharacterized protein</fullName>
    </submittedName>
</protein>
<keyword evidence="1" id="KW-1133">Transmembrane helix</keyword>
<proteinExistence type="predicted"/>
<evidence type="ECO:0000313" key="2">
    <source>
        <dbReference type="EMBL" id="RNA39065.1"/>
    </source>
</evidence>
<organism evidence="2 3">
    <name type="scientific">Brachionus plicatilis</name>
    <name type="common">Marine rotifer</name>
    <name type="synonym">Brachionus muelleri</name>
    <dbReference type="NCBI Taxonomy" id="10195"/>
    <lineage>
        <taxon>Eukaryota</taxon>
        <taxon>Metazoa</taxon>
        <taxon>Spiralia</taxon>
        <taxon>Gnathifera</taxon>
        <taxon>Rotifera</taxon>
        <taxon>Eurotatoria</taxon>
        <taxon>Monogononta</taxon>
        <taxon>Pseudotrocha</taxon>
        <taxon>Ploima</taxon>
        <taxon>Brachionidae</taxon>
        <taxon>Brachionus</taxon>
    </lineage>
</organism>
<sequence>MVPVVHVCRESSSNFLHIKENALLAFSTGLFMVTIRSGVEPSEMTNTFPIMLPTSLPCINSRMVTKFSCLPFVPFVPFASVLSFIVGLTLGYHFDLKCLKKKSLKY</sequence>
<keyword evidence="1" id="KW-0472">Membrane</keyword>
<keyword evidence="1" id="KW-0812">Transmembrane</keyword>
<keyword evidence="3" id="KW-1185">Reference proteome</keyword>
<dbReference type="EMBL" id="REGN01000792">
    <property type="protein sequence ID" value="RNA39065.1"/>
    <property type="molecule type" value="Genomic_DNA"/>
</dbReference>